<keyword evidence="4" id="KW-1185">Reference proteome</keyword>
<dbReference type="SUPFAM" id="SSF47616">
    <property type="entry name" value="GST C-terminal domain-like"/>
    <property type="match status" value="1"/>
</dbReference>
<evidence type="ECO:0000259" key="1">
    <source>
        <dbReference type="PROSITE" id="PS50404"/>
    </source>
</evidence>
<dbReference type="CDD" id="cd03196">
    <property type="entry name" value="GST_C_5"/>
    <property type="match status" value="1"/>
</dbReference>
<dbReference type="Pfam" id="PF13410">
    <property type="entry name" value="GST_C_2"/>
    <property type="match status" value="1"/>
</dbReference>
<dbReference type="InterPro" id="IPR040079">
    <property type="entry name" value="Glutathione_S-Trfase"/>
</dbReference>
<organism evidence="3 4">
    <name type="scientific">Lentisphaera profundi</name>
    <dbReference type="NCBI Taxonomy" id="1658616"/>
    <lineage>
        <taxon>Bacteria</taxon>
        <taxon>Pseudomonadati</taxon>
        <taxon>Lentisphaerota</taxon>
        <taxon>Lentisphaeria</taxon>
        <taxon>Lentisphaerales</taxon>
        <taxon>Lentisphaeraceae</taxon>
        <taxon>Lentisphaera</taxon>
    </lineage>
</organism>
<dbReference type="Pfam" id="PF13417">
    <property type="entry name" value="GST_N_3"/>
    <property type="match status" value="1"/>
</dbReference>
<evidence type="ECO:0000313" key="3">
    <source>
        <dbReference type="EMBL" id="WDE99415.1"/>
    </source>
</evidence>
<proteinExistence type="predicted"/>
<gene>
    <name evidence="3" type="ORF">PQO03_16380</name>
</gene>
<dbReference type="PROSITE" id="PS50404">
    <property type="entry name" value="GST_NTER"/>
    <property type="match status" value="1"/>
</dbReference>
<dbReference type="InterPro" id="IPR010987">
    <property type="entry name" value="Glutathione-S-Trfase_C-like"/>
</dbReference>
<feature type="domain" description="GST N-terminal" evidence="1">
    <location>
        <begin position="2"/>
        <end position="81"/>
    </location>
</feature>
<name>A0ABY7W1V5_9BACT</name>
<sequence>MTYPILYSLQHCPYAMRARMALLMAQEDVLLRAISTKDKPKEMLLVSAKGTVPVLVLENGKFLDESLDIMLWALKKNDPHDLLKASDPSILINILALIDECDVGYRANLSAYKHAKRFHIDTENYLRSECEKYIQKLEALLENQSYFFGESLSLADLAILPFVRQFANADKKLFRDAPYENLSQWLSDFMASALFSKVMRKYPLWNENHEQFLFN</sequence>
<dbReference type="Proteomes" id="UP001214250">
    <property type="component" value="Chromosome 2"/>
</dbReference>
<dbReference type="InterPro" id="IPR036282">
    <property type="entry name" value="Glutathione-S-Trfase_C_sf"/>
</dbReference>
<protein>
    <submittedName>
        <fullName evidence="3">Glutathione S-transferase</fullName>
    </submittedName>
</protein>
<evidence type="ECO:0000313" key="4">
    <source>
        <dbReference type="Proteomes" id="UP001214250"/>
    </source>
</evidence>
<dbReference type="InterPro" id="IPR036249">
    <property type="entry name" value="Thioredoxin-like_sf"/>
</dbReference>
<dbReference type="Gene3D" id="1.20.1050.10">
    <property type="match status" value="1"/>
</dbReference>
<dbReference type="Gene3D" id="3.40.30.10">
    <property type="entry name" value="Glutaredoxin"/>
    <property type="match status" value="1"/>
</dbReference>
<accession>A0ABY7W1V5</accession>
<evidence type="ECO:0000259" key="2">
    <source>
        <dbReference type="PROSITE" id="PS50405"/>
    </source>
</evidence>
<dbReference type="InterPro" id="IPR050983">
    <property type="entry name" value="GST_Omega/HSP26"/>
</dbReference>
<dbReference type="PANTHER" id="PTHR43968">
    <property type="match status" value="1"/>
</dbReference>
<dbReference type="SFLD" id="SFLDS00019">
    <property type="entry name" value="Glutathione_Transferase_(cytos"/>
    <property type="match status" value="1"/>
</dbReference>
<reference evidence="3 4" key="1">
    <citation type="submission" date="2023-02" db="EMBL/GenBank/DDBJ databases">
        <title>Genome sequence of Lentisphaera profundi SAORIC-696.</title>
        <authorList>
            <person name="Kim e."/>
            <person name="Cho J.-C."/>
            <person name="Choi A."/>
            <person name="Kang I."/>
        </authorList>
    </citation>
    <scope>NUCLEOTIDE SEQUENCE [LARGE SCALE GENOMIC DNA]</scope>
    <source>
        <strain evidence="3 4">SAORIC-696</strain>
    </source>
</reference>
<dbReference type="RefSeq" id="WP_274154270.1">
    <property type="nucleotide sequence ID" value="NZ_CP117812.1"/>
</dbReference>
<dbReference type="EMBL" id="CP117812">
    <property type="protein sequence ID" value="WDE99415.1"/>
    <property type="molecule type" value="Genomic_DNA"/>
</dbReference>
<dbReference type="InterPro" id="IPR004045">
    <property type="entry name" value="Glutathione_S-Trfase_N"/>
</dbReference>
<dbReference type="SUPFAM" id="SSF52833">
    <property type="entry name" value="Thioredoxin-like"/>
    <property type="match status" value="1"/>
</dbReference>
<feature type="domain" description="GST C-terminal" evidence="2">
    <location>
        <begin position="87"/>
        <end position="212"/>
    </location>
</feature>
<dbReference type="PROSITE" id="PS50405">
    <property type="entry name" value="GST_CTER"/>
    <property type="match status" value="1"/>
</dbReference>
<dbReference type="PANTHER" id="PTHR43968:SF6">
    <property type="entry name" value="GLUTATHIONE S-TRANSFERASE OMEGA"/>
    <property type="match status" value="1"/>
</dbReference>